<dbReference type="Proteomes" id="UP001596110">
    <property type="component" value="Unassembled WGS sequence"/>
</dbReference>
<dbReference type="RefSeq" id="WP_156806467.1">
    <property type="nucleotide sequence ID" value="NZ_JBHSOJ010000015.1"/>
</dbReference>
<accession>A0ABW0UDY0</accession>
<gene>
    <name evidence="1" type="ORF">ACFPQ3_02585</name>
</gene>
<sequence length="47" mass="5195">MIPILSGELVGDGLHDKVLSGGVDSQIIRPDGRYELSPRWIMAEFLL</sequence>
<comment type="caution">
    <text evidence="1">The sequence shown here is derived from an EMBL/GenBank/DDBJ whole genome shotgun (WGS) entry which is preliminary data.</text>
</comment>
<dbReference type="EMBL" id="JBHSOJ010000015">
    <property type="protein sequence ID" value="MFC5630505.1"/>
    <property type="molecule type" value="Genomic_DNA"/>
</dbReference>
<dbReference type="Gene3D" id="2.40.160.20">
    <property type="match status" value="1"/>
</dbReference>
<protein>
    <submittedName>
        <fullName evidence="1">Uncharacterized protein</fullName>
    </submittedName>
</protein>
<evidence type="ECO:0000313" key="2">
    <source>
        <dbReference type="Proteomes" id="UP001596110"/>
    </source>
</evidence>
<reference evidence="2" key="1">
    <citation type="journal article" date="2019" name="Int. J. Syst. Evol. Microbiol.">
        <title>The Global Catalogue of Microorganisms (GCM) 10K type strain sequencing project: providing services to taxonomists for standard genome sequencing and annotation.</title>
        <authorList>
            <consortium name="The Broad Institute Genomics Platform"/>
            <consortium name="The Broad Institute Genome Sequencing Center for Infectious Disease"/>
            <person name="Wu L."/>
            <person name="Ma J."/>
        </authorList>
    </citation>
    <scope>NUCLEOTIDE SEQUENCE [LARGE SCALE GENOMIC DNA]</scope>
    <source>
        <strain evidence="2">DT43</strain>
    </source>
</reference>
<evidence type="ECO:0000313" key="1">
    <source>
        <dbReference type="EMBL" id="MFC5630505.1"/>
    </source>
</evidence>
<organism evidence="1 2">
    <name type="scientific">Streptococcus caledonicus</name>
    <dbReference type="NCBI Taxonomy" id="2614158"/>
    <lineage>
        <taxon>Bacteria</taxon>
        <taxon>Bacillati</taxon>
        <taxon>Bacillota</taxon>
        <taxon>Bacilli</taxon>
        <taxon>Lactobacillales</taxon>
        <taxon>Streptococcaceae</taxon>
        <taxon>Streptococcus</taxon>
    </lineage>
</organism>
<name>A0ABW0UDY0_9STRE</name>
<keyword evidence="2" id="KW-1185">Reference proteome</keyword>
<proteinExistence type="predicted"/>